<comment type="caution">
    <text evidence="1">The sequence shown here is derived from an EMBL/GenBank/DDBJ whole genome shotgun (WGS) entry which is preliminary data.</text>
</comment>
<proteinExistence type="predicted"/>
<gene>
    <name evidence="1" type="ORF">E0F88_12295</name>
</gene>
<reference evidence="1 2" key="1">
    <citation type="submission" date="2019-03" db="EMBL/GenBank/DDBJ databases">
        <title>Dyadobacter AR-3-6 sp. nov., isolated from arctic soil.</title>
        <authorList>
            <person name="Chaudhary D.K."/>
        </authorList>
    </citation>
    <scope>NUCLEOTIDE SEQUENCE [LARGE SCALE GENOMIC DNA]</scope>
    <source>
        <strain evidence="1 2">AR-3-6</strain>
    </source>
</reference>
<keyword evidence="2" id="KW-1185">Reference proteome</keyword>
<evidence type="ECO:0000313" key="2">
    <source>
        <dbReference type="Proteomes" id="UP000294850"/>
    </source>
</evidence>
<name>A0A4R5DP06_9BACT</name>
<accession>A0A4R5DP06</accession>
<sequence length="114" mass="12986">MKPKSKLYNAAKIACLILCLLMNRQTGICQNVTRIPTTKQLIVRDLQICDQITIERDILKAYNSSLLKQVEDQAATRIQAERDRDKYKAKTKRRGKTIAVFIAVAVVRTVILIL</sequence>
<dbReference type="EMBL" id="SMFL01000004">
    <property type="protein sequence ID" value="TDE15297.1"/>
    <property type="molecule type" value="Genomic_DNA"/>
</dbReference>
<dbReference type="AlphaFoldDB" id="A0A4R5DP06"/>
<protein>
    <submittedName>
        <fullName evidence="1">Uncharacterized protein</fullName>
    </submittedName>
</protein>
<dbReference type="RefSeq" id="WP_131958560.1">
    <property type="nucleotide sequence ID" value="NZ_SMFL01000004.1"/>
</dbReference>
<organism evidence="1 2">
    <name type="scientific">Dyadobacter psychrotolerans</name>
    <dbReference type="NCBI Taxonomy" id="2541721"/>
    <lineage>
        <taxon>Bacteria</taxon>
        <taxon>Pseudomonadati</taxon>
        <taxon>Bacteroidota</taxon>
        <taxon>Cytophagia</taxon>
        <taxon>Cytophagales</taxon>
        <taxon>Spirosomataceae</taxon>
        <taxon>Dyadobacter</taxon>
    </lineage>
</organism>
<dbReference type="Proteomes" id="UP000294850">
    <property type="component" value="Unassembled WGS sequence"/>
</dbReference>
<evidence type="ECO:0000313" key="1">
    <source>
        <dbReference type="EMBL" id="TDE15297.1"/>
    </source>
</evidence>